<evidence type="ECO:0000259" key="2">
    <source>
        <dbReference type="Pfam" id="PF24818"/>
    </source>
</evidence>
<dbReference type="EMBL" id="CACTIH010000267">
    <property type="protein sequence ID" value="CAA2958382.1"/>
    <property type="molecule type" value="Genomic_DNA"/>
</dbReference>
<gene>
    <name evidence="3" type="ORF">OLEA9_A035641</name>
</gene>
<dbReference type="Gramene" id="OE9A035641T2">
    <property type="protein sequence ID" value="OE9A035641C2"/>
    <property type="gene ID" value="OE9A035641"/>
</dbReference>
<evidence type="ECO:0000256" key="1">
    <source>
        <dbReference type="SAM" id="MobiDB-lite"/>
    </source>
</evidence>
<evidence type="ECO:0000313" key="4">
    <source>
        <dbReference type="Proteomes" id="UP000594638"/>
    </source>
</evidence>
<proteinExistence type="predicted"/>
<dbReference type="PANTHER" id="PTHR33494:SF5">
    <property type="entry name" value="F10A16.6 PROTEIN"/>
    <property type="match status" value="1"/>
</dbReference>
<comment type="caution">
    <text evidence="3">The sequence shown here is derived from an EMBL/GenBank/DDBJ whole genome shotgun (WGS) entry which is preliminary data.</text>
</comment>
<reference evidence="3 4" key="1">
    <citation type="submission" date="2019-12" db="EMBL/GenBank/DDBJ databases">
        <authorList>
            <person name="Alioto T."/>
            <person name="Alioto T."/>
            <person name="Gomez Garrido J."/>
        </authorList>
    </citation>
    <scope>NUCLEOTIDE SEQUENCE [LARGE SCALE GENOMIC DNA]</scope>
</reference>
<dbReference type="Proteomes" id="UP000594638">
    <property type="component" value="Unassembled WGS sequence"/>
</dbReference>
<organism evidence="3 4">
    <name type="scientific">Olea europaea subsp. europaea</name>
    <dbReference type="NCBI Taxonomy" id="158383"/>
    <lineage>
        <taxon>Eukaryota</taxon>
        <taxon>Viridiplantae</taxon>
        <taxon>Streptophyta</taxon>
        <taxon>Embryophyta</taxon>
        <taxon>Tracheophyta</taxon>
        <taxon>Spermatophyta</taxon>
        <taxon>Magnoliopsida</taxon>
        <taxon>eudicotyledons</taxon>
        <taxon>Gunneridae</taxon>
        <taxon>Pentapetalae</taxon>
        <taxon>asterids</taxon>
        <taxon>lamiids</taxon>
        <taxon>Lamiales</taxon>
        <taxon>Oleaceae</taxon>
        <taxon>Oleeae</taxon>
        <taxon>Olea</taxon>
    </lineage>
</organism>
<name>A0A8S0PXF5_OLEEU</name>
<accession>A0A8S0PXF5</accession>
<evidence type="ECO:0000313" key="3">
    <source>
        <dbReference type="EMBL" id="CAA2958382.1"/>
    </source>
</evidence>
<sequence length="496" mass="56247">MEDEGFSTSEDFEKTPYFEPEDQTYESDGSEQSGYKLLPEFDMQEQGIMDSSENSSPLGLTLRKTPSFVDLVHKTLAKGKEKVRSMEMNLELKSNSSQTKRNSEKVKASNFPAKLLRIGTWQRMNTYEGDLVAKIYYAKRKIVWEILQRPLKCKIETQWSDIIGIQAIMPPNGEGTLEIELDQPPLFYRETNPQPRKHTLWQQSSDFTGGQASIWRRHYVQFAPGILDKHFHMLLQCDERMFALSHQPFPRQESPFFDLNIFGCSESTFNIYGHGSRFLPGMQYPYQAYPTTIRTTPLVHPLNSTSVKDFHRTMSNYQILPQNQTSWGQGGSFPTAENIQVAAPINSVTQFANPFFAHHSPNYVGDSGIPNPNARVLYDIENHLLGDSQVVCCDETSLNSKVKSMHSLLDPLEVNSNNVFVPIDANLNIQVMQSGIENTISDGFDPQCISWISQYSNENVMMQPGVNNSVYPFVLAGLTNGKFSSSNSNPDIKKWT</sequence>
<dbReference type="PANTHER" id="PTHR33494">
    <property type="entry name" value="OS02G0793800 PROTEIN"/>
    <property type="match status" value="1"/>
</dbReference>
<feature type="region of interest" description="Disordered" evidence="1">
    <location>
        <begin position="1"/>
        <end position="36"/>
    </location>
</feature>
<feature type="compositionally biased region" description="Acidic residues" evidence="1">
    <location>
        <begin position="19"/>
        <end position="29"/>
    </location>
</feature>
<dbReference type="Pfam" id="PF24818">
    <property type="entry name" value="PH_TRF2_HOY1"/>
    <property type="match status" value="1"/>
</dbReference>
<feature type="domain" description="TRF2/HOY1 PH-like" evidence="2">
    <location>
        <begin position="110"/>
        <end position="228"/>
    </location>
</feature>
<dbReference type="InterPro" id="IPR057939">
    <property type="entry name" value="TRF2_HOY1_PH"/>
</dbReference>
<protein>
    <recommendedName>
        <fullName evidence="2">TRF2/HOY1 PH-like domain-containing protein</fullName>
    </recommendedName>
</protein>
<dbReference type="AlphaFoldDB" id="A0A8S0PXF5"/>
<dbReference type="OrthoDB" id="6159439at2759"/>
<keyword evidence="4" id="KW-1185">Reference proteome</keyword>